<dbReference type="PRINTS" id="PR01415">
    <property type="entry name" value="ANKYRIN"/>
</dbReference>
<dbReference type="EMBL" id="HBIP01032852">
    <property type="protein sequence ID" value="CAE0504955.1"/>
    <property type="molecule type" value="Transcribed_RNA"/>
</dbReference>
<dbReference type="AlphaFoldDB" id="A0A7S3R7F7"/>
<feature type="repeat" description="ANK" evidence="3">
    <location>
        <begin position="168"/>
        <end position="200"/>
    </location>
</feature>
<sequence length="302" mass="32238">MPRSLLLELPQEILLVVLSYVDDPKSLQAFLRCSHETHSLRVSTTLQALWLVRNRPLSSLLDAARKAEPHLKEGVMMKLLRLPCLPDAALTATDREKMTPLHLASMAGLTLVIEQLAGLLGPARLRVNHPSGRAGRAALHLAAEHGQEAAVRTLLSIPGIQVNATSQLGVTAMHLACKHGHANVVALLAAAGADVNRASGMTCTPLHWACRGGWVGVVDALTSAHADVNKATGMGCTPLHWGAREGQVAVVQALLRKPGMDVRRKTNDGKTPLDYARASGHEEVVDALTAVWGPDDDVCAYP</sequence>
<proteinExistence type="predicted"/>
<dbReference type="SUPFAM" id="SSF48403">
    <property type="entry name" value="Ankyrin repeat"/>
    <property type="match status" value="1"/>
</dbReference>
<evidence type="ECO:0000256" key="2">
    <source>
        <dbReference type="ARBA" id="ARBA00023043"/>
    </source>
</evidence>
<reference evidence="4" key="1">
    <citation type="submission" date="2021-01" db="EMBL/GenBank/DDBJ databases">
        <authorList>
            <person name="Corre E."/>
            <person name="Pelletier E."/>
            <person name="Niang G."/>
            <person name="Scheremetjew M."/>
            <person name="Finn R."/>
            <person name="Kale V."/>
            <person name="Holt S."/>
            <person name="Cochrane G."/>
            <person name="Meng A."/>
            <person name="Brown T."/>
            <person name="Cohen L."/>
        </authorList>
    </citation>
    <scope>NUCLEOTIDE SEQUENCE</scope>
    <source>
        <strain evidence="4">CCMP1320</strain>
    </source>
</reference>
<feature type="repeat" description="ANK" evidence="3">
    <location>
        <begin position="134"/>
        <end position="167"/>
    </location>
</feature>
<dbReference type="PANTHER" id="PTHR24198">
    <property type="entry name" value="ANKYRIN REPEAT AND PROTEIN KINASE DOMAIN-CONTAINING PROTEIN"/>
    <property type="match status" value="1"/>
</dbReference>
<name>A0A7S3R7F7_DUNTE</name>
<evidence type="ECO:0008006" key="5">
    <source>
        <dbReference type="Google" id="ProtNLM"/>
    </source>
</evidence>
<keyword evidence="2 3" id="KW-0040">ANK repeat</keyword>
<organism evidence="4">
    <name type="scientific">Dunaliella tertiolecta</name>
    <name type="common">Green alga</name>
    <dbReference type="NCBI Taxonomy" id="3047"/>
    <lineage>
        <taxon>Eukaryota</taxon>
        <taxon>Viridiplantae</taxon>
        <taxon>Chlorophyta</taxon>
        <taxon>core chlorophytes</taxon>
        <taxon>Chlorophyceae</taxon>
        <taxon>CS clade</taxon>
        <taxon>Chlamydomonadales</taxon>
        <taxon>Dunaliellaceae</taxon>
        <taxon>Dunaliella</taxon>
    </lineage>
</organism>
<protein>
    <recommendedName>
        <fullName evidence="5">F-box domain-containing protein</fullName>
    </recommendedName>
</protein>
<keyword evidence="1" id="KW-0677">Repeat</keyword>
<evidence type="ECO:0000256" key="1">
    <source>
        <dbReference type="ARBA" id="ARBA00022737"/>
    </source>
</evidence>
<dbReference type="PROSITE" id="PS50088">
    <property type="entry name" value="ANK_REPEAT"/>
    <property type="match status" value="3"/>
</dbReference>
<dbReference type="InterPro" id="IPR036770">
    <property type="entry name" value="Ankyrin_rpt-contain_sf"/>
</dbReference>
<dbReference type="Gene3D" id="1.25.40.20">
    <property type="entry name" value="Ankyrin repeat-containing domain"/>
    <property type="match status" value="2"/>
</dbReference>
<dbReference type="Pfam" id="PF12796">
    <property type="entry name" value="Ank_2"/>
    <property type="match status" value="2"/>
</dbReference>
<evidence type="ECO:0000256" key="3">
    <source>
        <dbReference type="PROSITE-ProRule" id="PRU00023"/>
    </source>
</evidence>
<feature type="repeat" description="ANK" evidence="3">
    <location>
        <begin position="234"/>
        <end position="267"/>
    </location>
</feature>
<dbReference type="InterPro" id="IPR002110">
    <property type="entry name" value="Ankyrin_rpt"/>
</dbReference>
<accession>A0A7S3R7F7</accession>
<dbReference type="PROSITE" id="PS50297">
    <property type="entry name" value="ANK_REP_REGION"/>
    <property type="match status" value="3"/>
</dbReference>
<evidence type="ECO:0000313" key="4">
    <source>
        <dbReference type="EMBL" id="CAE0504955.1"/>
    </source>
</evidence>
<dbReference type="PANTHER" id="PTHR24198:SF165">
    <property type="entry name" value="ANKYRIN REPEAT-CONTAINING PROTEIN-RELATED"/>
    <property type="match status" value="1"/>
</dbReference>
<dbReference type="SMART" id="SM00248">
    <property type="entry name" value="ANK"/>
    <property type="match status" value="6"/>
</dbReference>
<gene>
    <name evidence="4" type="ORF">DTER00134_LOCUS20028</name>
</gene>